<evidence type="ECO:0000313" key="2">
    <source>
        <dbReference type="EMBL" id="RNL45774.1"/>
    </source>
</evidence>
<evidence type="ECO:0000313" key="3">
    <source>
        <dbReference type="Proteomes" id="UP000278632"/>
    </source>
</evidence>
<reference evidence="3" key="1">
    <citation type="submission" date="2018-05" db="EMBL/GenBank/DDBJ databases">
        <title>Genome Sequencing of selected type strains of the family Eggerthellaceae.</title>
        <authorList>
            <person name="Danylec N."/>
            <person name="Stoll D.A."/>
            <person name="Doetsch A."/>
            <person name="Huch M."/>
        </authorList>
    </citation>
    <scope>NUCLEOTIDE SEQUENCE [LARGE SCALE GENOMIC DNA]</scope>
    <source>
        <strain evidence="3">DSM 16106</strain>
    </source>
</reference>
<dbReference type="Gene3D" id="3.40.50.720">
    <property type="entry name" value="NAD(P)-binding Rossmann-like Domain"/>
    <property type="match status" value="1"/>
</dbReference>
<dbReference type="RefSeq" id="WP_123191951.1">
    <property type="nucleotide sequence ID" value="NZ_QICD01000007.1"/>
</dbReference>
<sequence length="334" mass="37142">MKKVVIIGATGNTGAYLTEDLVRNLPGHEYEVFAAGRRDTDFFQQYGIGYACVDMADAATLSTLPQEDVFAVILLAGVLPAYMNGYKPSLYIDVNSRGALNVLEYCRKVGADRILYAQTISDVLGSVTPDSPIIRPYDNRNIIMAGDHTVYALSKCFAVDLIRHYAAEYGIKDFVFRLPTVYAYTPDKTYNVNGIRRTLGYRLLMDKAMDGEELEIWGDPTRAKDVVSVKDFCQLLRKAVLAKDVDGGCFNVGTGIGTTTEEWIRGIAAVFNPEGRDSSIVYRPDKPSGPSYIMDISNCRELLGYKPEYDFITFLEDFKYEMSANRFAGLRGAS</sequence>
<protein>
    <submittedName>
        <fullName evidence="2">NAD(P)-dependent oxidoreductase</fullName>
    </submittedName>
</protein>
<dbReference type="SUPFAM" id="SSF51735">
    <property type="entry name" value="NAD(P)-binding Rossmann-fold domains"/>
    <property type="match status" value="1"/>
</dbReference>
<proteinExistence type="predicted"/>
<name>A0A3N0BE80_9ACTN</name>
<dbReference type="InterPro" id="IPR050177">
    <property type="entry name" value="Lipid_A_modif_metabolic_enz"/>
</dbReference>
<dbReference type="Proteomes" id="UP000278632">
    <property type="component" value="Unassembled WGS sequence"/>
</dbReference>
<dbReference type="InterPro" id="IPR001509">
    <property type="entry name" value="Epimerase_deHydtase"/>
</dbReference>
<comment type="caution">
    <text evidence="2">The sequence shown here is derived from an EMBL/GenBank/DDBJ whole genome shotgun (WGS) entry which is preliminary data.</text>
</comment>
<organism evidence="2 3">
    <name type="scientific">Paraeggerthella hongkongensis</name>
    <dbReference type="NCBI Taxonomy" id="230658"/>
    <lineage>
        <taxon>Bacteria</taxon>
        <taxon>Bacillati</taxon>
        <taxon>Actinomycetota</taxon>
        <taxon>Coriobacteriia</taxon>
        <taxon>Eggerthellales</taxon>
        <taxon>Eggerthellaceae</taxon>
        <taxon>Paraeggerthella</taxon>
    </lineage>
</organism>
<dbReference type="AlphaFoldDB" id="A0A3N0BE80"/>
<keyword evidence="3" id="KW-1185">Reference proteome</keyword>
<dbReference type="EMBL" id="QICD01000007">
    <property type="protein sequence ID" value="RNL45774.1"/>
    <property type="molecule type" value="Genomic_DNA"/>
</dbReference>
<dbReference type="OrthoDB" id="9779041at2"/>
<feature type="domain" description="NAD-dependent epimerase/dehydratase" evidence="1">
    <location>
        <begin position="4"/>
        <end position="253"/>
    </location>
</feature>
<dbReference type="Pfam" id="PF01370">
    <property type="entry name" value="Epimerase"/>
    <property type="match status" value="1"/>
</dbReference>
<accession>A0A3N0BE80</accession>
<dbReference type="PANTHER" id="PTHR43245">
    <property type="entry name" value="BIFUNCTIONAL POLYMYXIN RESISTANCE PROTEIN ARNA"/>
    <property type="match status" value="1"/>
</dbReference>
<evidence type="ECO:0000259" key="1">
    <source>
        <dbReference type="Pfam" id="PF01370"/>
    </source>
</evidence>
<gene>
    <name evidence="2" type="ORF">DMP08_05505</name>
</gene>
<dbReference type="InterPro" id="IPR036291">
    <property type="entry name" value="NAD(P)-bd_dom_sf"/>
</dbReference>